<sequence length="124" mass="13809">MTPDTTNRQKSYAHIAKLLESASKSYENAALGLEQGGSEEQAYQHIKKARITLEAALPEFFTPHKPLPTNKIVPEKRDYSILKIGLIAGLIVGVLYIFVVYGPTGDLSKSWNTENFQKNVAYPK</sequence>
<dbReference type="RefSeq" id="WP_046329655.1">
    <property type="nucleotide sequence ID" value="NZ_CP007501.1"/>
</dbReference>
<evidence type="ECO:0000313" key="3">
    <source>
        <dbReference type="Proteomes" id="UP000061135"/>
    </source>
</evidence>
<proteinExistence type="predicted"/>
<evidence type="ECO:0000313" key="2">
    <source>
        <dbReference type="EMBL" id="AKD24741.1"/>
    </source>
</evidence>
<keyword evidence="1" id="KW-0812">Transmembrane</keyword>
<keyword evidence="3" id="KW-1185">Reference proteome</keyword>
<dbReference type="Proteomes" id="UP000061135">
    <property type="component" value="Chromosome"/>
</dbReference>
<name>A0A0E3ZKA6_9BURK</name>
<dbReference type="PATRIC" id="fig|576611.7.peg.409"/>
<organism evidence="2 3">
    <name type="scientific">Polynucleobacter duraquae</name>
    <dbReference type="NCBI Taxonomy" id="1835254"/>
    <lineage>
        <taxon>Bacteria</taxon>
        <taxon>Pseudomonadati</taxon>
        <taxon>Pseudomonadota</taxon>
        <taxon>Betaproteobacteria</taxon>
        <taxon>Burkholderiales</taxon>
        <taxon>Burkholderiaceae</taxon>
        <taxon>Polynucleobacter</taxon>
    </lineage>
</organism>
<gene>
    <name evidence="2" type="ORF">CL55_00004080</name>
</gene>
<dbReference type="OrthoDB" id="9857104at2"/>
<feature type="transmembrane region" description="Helical" evidence="1">
    <location>
        <begin position="81"/>
        <end position="101"/>
    </location>
</feature>
<dbReference type="KEGG" id="pdq:CL55_00004080"/>
<reference evidence="2 3" key="1">
    <citation type="submission" date="2014-03" db="EMBL/GenBank/DDBJ databases">
        <title>Genome of Polynucleobacter strain MWH-MoK4.</title>
        <authorList>
            <person name="Hahn M.W."/>
        </authorList>
    </citation>
    <scope>NUCLEOTIDE SEQUENCE [LARGE SCALE GENOMIC DNA]</scope>
    <source>
        <strain evidence="2 3">MWH-MoK4</strain>
    </source>
</reference>
<evidence type="ECO:0000256" key="1">
    <source>
        <dbReference type="SAM" id="Phobius"/>
    </source>
</evidence>
<dbReference type="EMBL" id="CP007501">
    <property type="protein sequence ID" value="AKD24741.1"/>
    <property type="molecule type" value="Genomic_DNA"/>
</dbReference>
<dbReference type="HOGENOM" id="CLU_2001791_0_0_4"/>
<keyword evidence="1" id="KW-0472">Membrane</keyword>
<accession>A0A0E3ZKA6</accession>
<dbReference type="AlphaFoldDB" id="A0A0E3ZKA6"/>
<keyword evidence="1" id="KW-1133">Transmembrane helix</keyword>
<protein>
    <submittedName>
        <fullName evidence="2">Uncharacterized protein</fullName>
    </submittedName>
</protein>